<proteinExistence type="inferred from homology"/>
<feature type="region of interest" description="Disordered" evidence="2">
    <location>
        <begin position="135"/>
        <end position="168"/>
    </location>
</feature>
<reference evidence="4 5" key="1">
    <citation type="submission" date="2013-03" db="EMBL/GenBank/DDBJ databases">
        <title>The Genome Sequence of Phialophora europaea CBS 101466.</title>
        <authorList>
            <consortium name="The Broad Institute Genomics Platform"/>
            <person name="Cuomo C."/>
            <person name="de Hoog S."/>
            <person name="Gorbushina A."/>
            <person name="Walker B."/>
            <person name="Young S.K."/>
            <person name="Zeng Q."/>
            <person name="Gargeya S."/>
            <person name="Fitzgerald M."/>
            <person name="Haas B."/>
            <person name="Abouelleil A."/>
            <person name="Allen A.W."/>
            <person name="Alvarado L."/>
            <person name="Arachchi H.M."/>
            <person name="Berlin A.M."/>
            <person name="Chapman S.B."/>
            <person name="Gainer-Dewar J."/>
            <person name="Goldberg J."/>
            <person name="Griggs A."/>
            <person name="Gujja S."/>
            <person name="Hansen M."/>
            <person name="Howarth C."/>
            <person name="Imamovic A."/>
            <person name="Ireland A."/>
            <person name="Larimer J."/>
            <person name="McCowan C."/>
            <person name="Murphy C."/>
            <person name="Pearson M."/>
            <person name="Poon T.W."/>
            <person name="Priest M."/>
            <person name="Roberts A."/>
            <person name="Saif S."/>
            <person name="Shea T."/>
            <person name="Sisk P."/>
            <person name="Sykes S."/>
            <person name="Wortman J."/>
            <person name="Nusbaum C."/>
            <person name="Birren B."/>
        </authorList>
    </citation>
    <scope>NUCLEOTIDE SEQUENCE [LARGE SCALE GENOMIC DNA]</scope>
    <source>
        <strain evidence="4 5">CBS 101466</strain>
    </source>
</reference>
<evidence type="ECO:0000259" key="3">
    <source>
        <dbReference type="Pfam" id="PF01205"/>
    </source>
</evidence>
<gene>
    <name evidence="4" type="ORF">HMPREF1541_08695</name>
</gene>
<evidence type="ECO:0000256" key="2">
    <source>
        <dbReference type="SAM" id="MobiDB-lite"/>
    </source>
</evidence>
<feature type="compositionally biased region" description="Basic and acidic residues" evidence="2">
    <location>
        <begin position="10"/>
        <end position="22"/>
    </location>
</feature>
<sequence>MAQKRGRSPPADDKPQVFHSNPIEDRQSTFIAHFSPSQSAKTLQAAPEFKSASHRMAAWRKASTQRTLSSDRQIFTTGSDDDGEKYGGKRLERVLNEAKVTGAVVVARWYGGVLLGPVRFTHIENAAKEAIGAWRESTGERPAAKVRKVEQQQTSAGDDEADRKRLTKQLTDRDQSIVVLRQLLAEKQAMASVGAQPDMVSSSQPSSSAATAIDYAEMPLLRLRQLDKARDATIAWILKQIDQAETKEKEVAAAAAVGKTKEEG</sequence>
<name>W2RL48_CYPE1</name>
<dbReference type="RefSeq" id="XP_008721236.1">
    <property type="nucleotide sequence ID" value="XM_008723014.1"/>
</dbReference>
<dbReference type="PANTHER" id="PTHR16301:SF26">
    <property type="entry name" value="IMPACT FAMILY MEMBER C14C8.09C"/>
    <property type="match status" value="1"/>
</dbReference>
<dbReference type="VEuPathDB" id="FungiDB:HMPREF1541_08695"/>
<dbReference type="PANTHER" id="PTHR16301">
    <property type="entry name" value="IMPACT-RELATED"/>
    <property type="match status" value="1"/>
</dbReference>
<feature type="compositionally biased region" description="Basic and acidic residues" evidence="2">
    <location>
        <begin position="137"/>
        <end position="150"/>
    </location>
</feature>
<dbReference type="GO" id="GO:0006446">
    <property type="term" value="P:regulation of translational initiation"/>
    <property type="evidence" value="ECO:0007669"/>
    <property type="project" value="TreeGrafter"/>
</dbReference>
<accession>W2RL48</accession>
<comment type="similarity">
    <text evidence="1">Belongs to the IMPACT family.</text>
</comment>
<dbReference type="HOGENOM" id="CLU_040315_0_0_1"/>
<evidence type="ECO:0000313" key="5">
    <source>
        <dbReference type="Proteomes" id="UP000030752"/>
    </source>
</evidence>
<evidence type="ECO:0000256" key="1">
    <source>
        <dbReference type="ARBA" id="ARBA00007665"/>
    </source>
</evidence>
<dbReference type="InParanoid" id="W2RL48"/>
<dbReference type="Pfam" id="PF01205">
    <property type="entry name" value="Impact_N"/>
    <property type="match status" value="1"/>
</dbReference>
<dbReference type="InterPro" id="IPR001498">
    <property type="entry name" value="Impact_N"/>
</dbReference>
<keyword evidence="5" id="KW-1185">Reference proteome</keyword>
<dbReference type="Proteomes" id="UP000030752">
    <property type="component" value="Unassembled WGS sequence"/>
</dbReference>
<dbReference type="GeneID" id="19976034"/>
<dbReference type="OrthoDB" id="69641at2759"/>
<dbReference type="GO" id="GO:0140469">
    <property type="term" value="P:GCN2-mediated signaling"/>
    <property type="evidence" value="ECO:0007669"/>
    <property type="project" value="TreeGrafter"/>
</dbReference>
<dbReference type="InterPro" id="IPR023582">
    <property type="entry name" value="Impact"/>
</dbReference>
<dbReference type="EMBL" id="KB822725">
    <property type="protein sequence ID" value="ETN36418.1"/>
    <property type="molecule type" value="Genomic_DNA"/>
</dbReference>
<dbReference type="GO" id="GO:0005737">
    <property type="term" value="C:cytoplasm"/>
    <property type="evidence" value="ECO:0007669"/>
    <property type="project" value="TreeGrafter"/>
</dbReference>
<evidence type="ECO:0000313" key="4">
    <source>
        <dbReference type="EMBL" id="ETN36418.1"/>
    </source>
</evidence>
<dbReference type="SUPFAM" id="SSF54211">
    <property type="entry name" value="Ribosomal protein S5 domain 2-like"/>
    <property type="match status" value="1"/>
</dbReference>
<feature type="domain" description="Impact N-terminal" evidence="3">
    <location>
        <begin position="26"/>
        <end position="131"/>
    </location>
</feature>
<protein>
    <recommendedName>
        <fullName evidence="3">Impact N-terminal domain-containing protein</fullName>
    </recommendedName>
</protein>
<dbReference type="InterPro" id="IPR036956">
    <property type="entry name" value="Impact_N_sf"/>
</dbReference>
<feature type="region of interest" description="Disordered" evidence="2">
    <location>
        <begin position="1"/>
        <end position="22"/>
    </location>
</feature>
<dbReference type="Gene3D" id="3.30.230.30">
    <property type="entry name" value="Impact, N-terminal domain"/>
    <property type="match status" value="1"/>
</dbReference>
<dbReference type="InterPro" id="IPR020568">
    <property type="entry name" value="Ribosomal_Su5_D2-typ_SF"/>
</dbReference>
<dbReference type="AlphaFoldDB" id="W2RL48"/>
<dbReference type="eggNOG" id="KOG3299">
    <property type="taxonomic scope" value="Eukaryota"/>
</dbReference>
<dbReference type="STRING" id="1220924.W2RL48"/>
<organism evidence="4 5">
    <name type="scientific">Cyphellophora europaea (strain CBS 101466)</name>
    <name type="common">Phialophora europaea</name>
    <dbReference type="NCBI Taxonomy" id="1220924"/>
    <lineage>
        <taxon>Eukaryota</taxon>
        <taxon>Fungi</taxon>
        <taxon>Dikarya</taxon>
        <taxon>Ascomycota</taxon>
        <taxon>Pezizomycotina</taxon>
        <taxon>Eurotiomycetes</taxon>
        <taxon>Chaetothyriomycetidae</taxon>
        <taxon>Chaetothyriales</taxon>
        <taxon>Cyphellophoraceae</taxon>
        <taxon>Cyphellophora</taxon>
    </lineage>
</organism>